<feature type="transmembrane region" description="Helical" evidence="1">
    <location>
        <begin position="6"/>
        <end position="26"/>
    </location>
</feature>
<evidence type="ECO:0000256" key="1">
    <source>
        <dbReference type="SAM" id="Phobius"/>
    </source>
</evidence>
<keyword evidence="1" id="KW-0812">Transmembrane</keyword>
<feature type="transmembrane region" description="Helical" evidence="1">
    <location>
        <begin position="38"/>
        <end position="62"/>
    </location>
</feature>
<dbReference type="RefSeq" id="WP_343884496.1">
    <property type="nucleotide sequence ID" value="NZ_BAAAKI010000002.1"/>
</dbReference>
<evidence type="ECO:0000313" key="2">
    <source>
        <dbReference type="EMBL" id="MFC6395796.1"/>
    </source>
</evidence>
<name>A0ABW1WY62_9ACTN</name>
<sequence length="91" mass="9460">MPENLWPVWSGLAVPLSVVAGAFLGMKLIGGYEVRANSVALIVLWGFTVAALALPVVIAIVGRCKVSAGELIVILFVGTLAEFVGCMLAAF</sequence>
<accession>A0ABW1WY62</accession>
<organism evidence="2 3">
    <name type="scientific">Luteococcus sanguinis</name>
    <dbReference type="NCBI Taxonomy" id="174038"/>
    <lineage>
        <taxon>Bacteria</taxon>
        <taxon>Bacillati</taxon>
        <taxon>Actinomycetota</taxon>
        <taxon>Actinomycetes</taxon>
        <taxon>Propionibacteriales</taxon>
        <taxon>Propionibacteriaceae</taxon>
        <taxon>Luteococcus</taxon>
    </lineage>
</organism>
<reference evidence="3" key="1">
    <citation type="journal article" date="2019" name="Int. J. Syst. Evol. Microbiol.">
        <title>The Global Catalogue of Microorganisms (GCM) 10K type strain sequencing project: providing services to taxonomists for standard genome sequencing and annotation.</title>
        <authorList>
            <consortium name="The Broad Institute Genomics Platform"/>
            <consortium name="The Broad Institute Genome Sequencing Center for Infectious Disease"/>
            <person name="Wu L."/>
            <person name="Ma J."/>
        </authorList>
    </citation>
    <scope>NUCLEOTIDE SEQUENCE [LARGE SCALE GENOMIC DNA]</scope>
    <source>
        <strain evidence="3">CGMCC 1.15277</strain>
    </source>
</reference>
<gene>
    <name evidence="2" type="ORF">ACFP57_02130</name>
</gene>
<comment type="caution">
    <text evidence="2">The sequence shown here is derived from an EMBL/GenBank/DDBJ whole genome shotgun (WGS) entry which is preliminary data.</text>
</comment>
<protein>
    <submittedName>
        <fullName evidence="2">Uncharacterized protein</fullName>
    </submittedName>
</protein>
<dbReference type="EMBL" id="JBHSUA010000007">
    <property type="protein sequence ID" value="MFC6395796.1"/>
    <property type="molecule type" value="Genomic_DNA"/>
</dbReference>
<dbReference type="Proteomes" id="UP001596266">
    <property type="component" value="Unassembled WGS sequence"/>
</dbReference>
<keyword evidence="1" id="KW-0472">Membrane</keyword>
<evidence type="ECO:0000313" key="3">
    <source>
        <dbReference type="Proteomes" id="UP001596266"/>
    </source>
</evidence>
<keyword evidence="1" id="KW-1133">Transmembrane helix</keyword>
<proteinExistence type="predicted"/>
<feature type="transmembrane region" description="Helical" evidence="1">
    <location>
        <begin position="68"/>
        <end position="90"/>
    </location>
</feature>
<keyword evidence="3" id="KW-1185">Reference proteome</keyword>